<feature type="domain" description="YDG" evidence="4">
    <location>
        <begin position="1539"/>
        <end position="1613"/>
    </location>
</feature>
<feature type="region of interest" description="Disordered" evidence="1">
    <location>
        <begin position="2854"/>
        <end position="2901"/>
    </location>
</feature>
<organism evidence="6 7">
    <name type="scientific">Anaerorhabdus furcosa</name>
    <dbReference type="NCBI Taxonomy" id="118967"/>
    <lineage>
        <taxon>Bacteria</taxon>
        <taxon>Bacillati</taxon>
        <taxon>Bacillota</taxon>
        <taxon>Erysipelotrichia</taxon>
        <taxon>Erysipelotrichales</taxon>
        <taxon>Erysipelotrichaceae</taxon>
        <taxon>Anaerorhabdus</taxon>
    </lineage>
</organism>
<dbReference type="STRING" id="118967.SAMN02745191_0184"/>
<dbReference type="InterPro" id="IPR042229">
    <property type="entry name" value="Listeria/Bacterioides_rpt_sf"/>
</dbReference>
<feature type="compositionally biased region" description="Low complexity" evidence="1">
    <location>
        <begin position="2875"/>
        <end position="2901"/>
    </location>
</feature>
<feature type="domain" description="YDG" evidence="4">
    <location>
        <begin position="1789"/>
        <end position="1865"/>
    </location>
</feature>
<dbReference type="Proteomes" id="UP000243297">
    <property type="component" value="Unassembled WGS sequence"/>
</dbReference>
<evidence type="ECO:0000256" key="3">
    <source>
        <dbReference type="SAM" id="SignalP"/>
    </source>
</evidence>
<feature type="compositionally biased region" description="Low complexity" evidence="1">
    <location>
        <begin position="26"/>
        <end position="54"/>
    </location>
</feature>
<feature type="compositionally biased region" description="Low complexity" evidence="1">
    <location>
        <begin position="74"/>
        <end position="91"/>
    </location>
</feature>
<feature type="domain" description="YDG" evidence="4">
    <location>
        <begin position="1130"/>
        <end position="1205"/>
    </location>
</feature>
<dbReference type="Pfam" id="PF18657">
    <property type="entry name" value="YDG"/>
    <property type="match status" value="5"/>
</dbReference>
<dbReference type="RefSeq" id="WP_078710647.1">
    <property type="nucleotide sequence ID" value="NZ_FUWY01000001.1"/>
</dbReference>
<feature type="signal peptide" evidence="3">
    <location>
        <begin position="1"/>
        <end position="22"/>
    </location>
</feature>
<proteinExistence type="predicted"/>
<sequence length="3129" mass="335629">MKRFFAIITTMAMCISTSTVIAETTPEPVTSPEVTEIPTETPEVSTSPEITPTPGDFSTPDATVTPDVTATPEITTSPEVTTTPSPTPTDDVSSRITELQKKIKDLKMFYDDIAINPISINTDGTLIDETQRNTFNEEFDLIMAMVDEIATIDNTVYDQMENNPDFVFLMTIYQSTNSMQVAALLLTAPSVDTLSKIVYGNGNPLVIVSNGSGGTDVYWDKNGNGLVDDSVAALASGDLSGYDIYGGGNLNLITGDTLVTMTGGTVNNIYGGGNIASVSGNLIINISGGTVLSGVFGGGKGALATGTNATINISGSANLNTVYGGGASSSLSNSETINMTGGTVQWIYGGNYTGITTARININISGGTVVNTVTANGNLSLGTGTKILRISGNPVIGDKTSKGIDLASLSDSRFMVNKALTGNMADITIINTITISDTVIATASDGVTIDPSKFITTNKYGLSVKEKDLIIKRAQVTIGLSSSSSNITEKNNFSLSAILNIDWKGTLVPAANYSLPSTITITVGGITLPSTSYSYNSTTGSLTIFGGAITGNILITAVGVSTTYSVVYNANNGTGSIPATQSYQKSSTVNVAFTPLPTLNFYSFTGWSLVNKGINGTPDYTQSGANSFTISNNVTLYATWQSGTVKLLNQSVNGINATAKFEVNFVGAPSGVSQYGITINGTYYAMDANSLVDSGNGRGSYTVTVTTLTASDTFTVNANINNQLLTDYATTVTMPAYDPSNIQFNGLNYTLSPVFAGLSISYDNGNTWTSMTSQNVINGTFQIPLNFTGSSVWIYRPGNGVIPDSTIRKINLSKASVPTVTVNQPTTVSGKGSIKNINANVMYSLDAGVTWLGSVTELENLAQGTTVLLRTNGGANMLCSDPITVSINTVLAMDAQTYTITPYTGTYDGQTHNAINITSTIPGAVIQYGTSPSNLSPTIPQIKDVGTVKVYYSISAAGYETIQSSVAVNATVSAKELTATYQGETIVYGGLPTLQVNVTGFVNGENATTDNTYINPIVINTNTNAGVYTLTPSGGNPGKNYVFAYTSGSLTIQKGSLHVNIQGYSGIYDGLAHGPIINNNDAEQIRYTVNNFDMGTTVPVFKNVGTYTVQYVASRNNYVDKTGEFQVVITPKDISVTVQSINSKTYDGTTSSSGVLNIEGIIGNDNVSANGTFEFTDKNSENNKIVNITNIRLSGSDVANYNCLTTSLTGNANIKPIVVGITWTNTNTRSYDGIASNVSASISNAISGESPALTISGNAATNTGIHTAMITGVNDSNYTLTGASNLSQRYTISPREITIAWSNNSTKVYDGISSNVTATITNLVDSDECNLLISNNTQTNAGIHTATITGLAGNKSDNYKLPTIGLTTTYTITKASLTASFDSKTITYGTTPNLELNVSGFVNNETILNASNYVSPTVTISPNFDNQSMPSVGIYNITPVGGSADNYSFIHISGSLTINKADLTIHSTGFNGTYDAKSHGVSVTSDQEGATILYGETAGNYTLNQSPQYTNVGSYTVYYKVSKPNYNDYIGSETVVINKKTVTPIILSVNDKVYDGTTTANGVLKLSGVEDVDASSVTATGTFTFSNKDAGQNKKVNVANIAFNTPNSNYQLSVAQLNDIETTATITKAVLTATYNATIEYNATPPTTVIVSGFVHNENAENATDYNAPTVTINQTNHGTYTITPTGGSALNYSFNNIPGTLTILPENVSVTVNNYVGVYDGEYHSGSVIVTSIDDEYEYTYSETQDGIYTSTVPKYKNVGNHQIWYKISDIKDFDEEDLTGSITVTITKRVVSATINHVDDKVYDKQTNTTGTLKFDDSVAQGDDLTAIGQFAFTDKNVGDDKAVLVTNIQLTSDSQNNYELDDTFINETSTTAKIKPKPITLTWSGLNPRIYDGKSSNVSAIANGLYEGDTITINVSNGNNINVLRNPDSKVVTNYTATATLSGNDNYIIESNHETEDYTIIPAELQAKYSGENIVYGQTPQLAINVTGFVNNEDAAIQGYVAPVASVTSTLNDLNKPNVGRYEVVGKNGSANNYDFIYTSGVLVVNPIDIDLQINGYEGIYDGEKHELDIVKKDSDVTIEYRLSESDPWVSDEFEFADVGTYEISYVAKQPNHNDKMGIATIKILPKEIEATADSINSKVYDGAVNTTGTLKLIGVLSKDEADIRVEGAIEFVDKNVSTNKNVNLKNLVLSGNQSSNYVLEETNKNDVATTASITPLEVSLVWSNYTSRIYDQSSSNVMASIDNQIANDDIEVVVTNGNRIHAGTYKAIAVDLDGDDSNNYVLPSNPNQEYTIVPKELTLSWENTENLIYNGLEKNVVADVTGVITNDTVNVTTKDGNQVHAGIYSASASIDNQDYKLPTANTKTYTIGKAPLQAKYDGETITYGNNPTFHITVTGFVNGEEPGSNDEDKRPLDYLQPVIINNNTNVGTYVLTPQDGSAADYEFTYQSGNLVIQNATLSVLITGYNDVYTGENHGLNTQIPSDALIMYGTTDGTYDLVDSPTLKNAGSITVYYKVTKNNYEDLMGSAVITVGRKTVNPTVFTVDDKTYDGSTTTKGSISLTGVVSVDEVKASGVINFADKNAGENKTVHVNNIQLNGVDKDNYTLSTTELLNQVSTAQIHKKEISLLWNNNESLSYDGTEHQFTPTSIDFVESNDAYLEVLGDKGTHSGSYNVIVNDIKGNDKDNYDLPASTVKNYTIAKAVLNANYINETVVFNGTPKFEVSVSGFVNNETPSTINGYVKPTVSINDWNAGMTYQLTPSGGNPGNDYSFAYGTGVLTVTYANMNDAVEGKDVEVKYDGNSHTIDILAPEDSTITRAYYTEPGTYSINWKVEKEDYEPVIGTNTLTILANTPTPTVIPTTEPTSTPTPNPTLAPTKKPTVTPSGSTATPTTTPNASNKTRMGSIQGGAFYFNDPNQVIEVKDDLKIELDQGEIMLLMNRGNLKNTSIDNGEDLINDLFSQEQLNKIAKGSKAEVMIEIEAKDYQEVEMMQNFNNQLQEEDMEICNVLEVEFNVRLDDEEWQSVTSFNDQYSINLQIDISKILPSYEEFRIWKINDSSLIELTQFKQTDDIIELKINEPMTILFTCDTNLIVKEEKSTIDYSWILIPIGIIIIGGVIVLIAKRRKSN</sequence>
<feature type="domain" description="YDG" evidence="4">
    <location>
        <begin position="2536"/>
        <end position="2611"/>
    </location>
</feature>
<feature type="chain" id="PRO_5013386738" evidence="3">
    <location>
        <begin position="23"/>
        <end position="3129"/>
    </location>
</feature>
<keyword evidence="2" id="KW-0472">Membrane</keyword>
<feature type="region of interest" description="Disordered" evidence="1">
    <location>
        <begin position="26"/>
        <end position="61"/>
    </location>
</feature>
<dbReference type="OrthoDB" id="1080092at2"/>
<evidence type="ECO:0000256" key="1">
    <source>
        <dbReference type="SAM" id="MobiDB-lite"/>
    </source>
</evidence>
<keyword evidence="7" id="KW-1185">Reference proteome</keyword>
<feature type="compositionally biased region" description="Low complexity" evidence="1">
    <location>
        <begin position="2854"/>
        <end position="2867"/>
    </location>
</feature>
<evidence type="ECO:0000259" key="5">
    <source>
        <dbReference type="Pfam" id="PF18676"/>
    </source>
</evidence>
<feature type="domain" description="YDG" evidence="4">
    <location>
        <begin position="2129"/>
        <end position="2206"/>
    </location>
</feature>
<feature type="domain" description="MBG" evidence="5">
    <location>
        <begin position="1974"/>
        <end position="2046"/>
    </location>
</feature>
<evidence type="ECO:0000256" key="2">
    <source>
        <dbReference type="SAM" id="Phobius"/>
    </source>
</evidence>
<keyword evidence="2" id="KW-0812">Transmembrane</keyword>
<feature type="domain" description="MBG" evidence="5">
    <location>
        <begin position="1632"/>
        <end position="1703"/>
    </location>
</feature>
<dbReference type="InterPro" id="IPR041248">
    <property type="entry name" value="YDG"/>
</dbReference>
<evidence type="ECO:0000313" key="6">
    <source>
        <dbReference type="EMBL" id="SJZ35434.1"/>
    </source>
</evidence>
<evidence type="ECO:0000259" key="4">
    <source>
        <dbReference type="Pfam" id="PF18657"/>
    </source>
</evidence>
<feature type="domain" description="MBG" evidence="5">
    <location>
        <begin position="977"/>
        <end position="1051"/>
    </location>
</feature>
<gene>
    <name evidence="6" type="ORF">SAMN02745191_0184</name>
</gene>
<evidence type="ECO:0000313" key="7">
    <source>
        <dbReference type="Proteomes" id="UP000243297"/>
    </source>
</evidence>
<dbReference type="InterPro" id="IPR041286">
    <property type="entry name" value="MBG_2"/>
</dbReference>
<name>A0A1T4JZ81_9FIRM</name>
<dbReference type="Pfam" id="PF18676">
    <property type="entry name" value="MBG_2"/>
    <property type="match status" value="5"/>
</dbReference>
<feature type="region of interest" description="Disordered" evidence="1">
    <location>
        <begin position="74"/>
        <end position="94"/>
    </location>
</feature>
<keyword evidence="2" id="KW-1133">Transmembrane helix</keyword>
<reference evidence="7" key="1">
    <citation type="submission" date="2017-02" db="EMBL/GenBank/DDBJ databases">
        <authorList>
            <person name="Varghese N."/>
            <person name="Submissions S."/>
        </authorList>
    </citation>
    <scope>NUCLEOTIDE SEQUENCE [LARGE SCALE GENOMIC DNA]</scope>
    <source>
        <strain evidence="7">ATCC 25662</strain>
    </source>
</reference>
<feature type="domain" description="MBG" evidence="5">
    <location>
        <begin position="1377"/>
        <end position="1457"/>
    </location>
</feature>
<accession>A0A1T4JZ81</accession>
<protein>
    <submittedName>
        <fullName evidence="6">Uncharacterized protein</fullName>
    </submittedName>
</protein>
<dbReference type="EMBL" id="FUWY01000001">
    <property type="protein sequence ID" value="SJZ35434.1"/>
    <property type="molecule type" value="Genomic_DNA"/>
</dbReference>
<feature type="transmembrane region" description="Helical" evidence="2">
    <location>
        <begin position="3103"/>
        <end position="3123"/>
    </location>
</feature>
<feature type="domain" description="MBG" evidence="5">
    <location>
        <begin position="2379"/>
        <end position="2454"/>
    </location>
</feature>
<dbReference type="Gene3D" id="2.60.40.4270">
    <property type="entry name" value="Listeria-Bacteroides repeat domain"/>
    <property type="match status" value="1"/>
</dbReference>
<keyword evidence="3" id="KW-0732">Signal</keyword>